<sequence>MPGKLPRRQEHPMKRVDAWDDGFEYLPGDKMPPPLGGDKAPFYSPPVPEAAPKASAYVPGYARKPPGRDDDTRPRHRHASPSPGSDGRARERKHHREASPPHHRRTRSPSPPRRRESQRLAARDGRPSTLESRATAPPPVRDDPPSRYAARSPSPRRHQDRDPPLRRSDRHRSPSPARHRDRERDRASDGHRERSPRSDGHKRTRQRSPSPARKAAPPPSTSKNSSTATHRPTIARSKTTSAKERFAALSPRWQQAAAAAFQAGSATAMNLRSQPGAWNGEKGARIATAALGAAAIDAFVHGDKDRDVAKSSKPKESKMSSGGGGKAKDKGPDVQALSGVLGGLIVDQIAKRNAARHSKGKR</sequence>
<organism evidence="2 3">
    <name type="scientific">Lasiosphaeria ovina</name>
    <dbReference type="NCBI Taxonomy" id="92902"/>
    <lineage>
        <taxon>Eukaryota</taxon>
        <taxon>Fungi</taxon>
        <taxon>Dikarya</taxon>
        <taxon>Ascomycota</taxon>
        <taxon>Pezizomycotina</taxon>
        <taxon>Sordariomycetes</taxon>
        <taxon>Sordariomycetidae</taxon>
        <taxon>Sordariales</taxon>
        <taxon>Lasiosphaeriaceae</taxon>
        <taxon>Lasiosphaeria</taxon>
    </lineage>
</organism>
<feature type="compositionally biased region" description="Polar residues" evidence="1">
    <location>
        <begin position="221"/>
        <end position="240"/>
    </location>
</feature>
<gene>
    <name evidence="2" type="ORF">B0T24DRAFT_607210</name>
</gene>
<feature type="compositionally biased region" description="Basic and acidic residues" evidence="1">
    <location>
        <begin position="157"/>
        <end position="167"/>
    </location>
</feature>
<feature type="compositionally biased region" description="Basic and acidic residues" evidence="1">
    <location>
        <begin position="300"/>
        <end position="318"/>
    </location>
</feature>
<feature type="compositionally biased region" description="Basic and acidic residues" evidence="1">
    <location>
        <begin position="7"/>
        <end position="18"/>
    </location>
</feature>
<protein>
    <submittedName>
        <fullName evidence="2">Uncharacterized protein</fullName>
    </submittedName>
</protein>
<keyword evidence="3" id="KW-1185">Reference proteome</keyword>
<feature type="compositionally biased region" description="Basic and acidic residues" evidence="1">
    <location>
        <begin position="113"/>
        <end position="126"/>
    </location>
</feature>
<name>A0AAE0NM70_9PEZI</name>
<proteinExistence type="predicted"/>
<feature type="compositionally biased region" description="Basic residues" evidence="1">
    <location>
        <begin position="90"/>
        <end position="107"/>
    </location>
</feature>
<comment type="caution">
    <text evidence="2">The sequence shown here is derived from an EMBL/GenBank/DDBJ whole genome shotgun (WGS) entry which is preliminary data.</text>
</comment>
<dbReference type="Proteomes" id="UP001287356">
    <property type="component" value="Unassembled WGS sequence"/>
</dbReference>
<reference evidence="2" key="1">
    <citation type="journal article" date="2023" name="Mol. Phylogenet. Evol.">
        <title>Genome-scale phylogeny and comparative genomics of the fungal order Sordariales.</title>
        <authorList>
            <person name="Hensen N."/>
            <person name="Bonometti L."/>
            <person name="Westerberg I."/>
            <person name="Brannstrom I.O."/>
            <person name="Guillou S."/>
            <person name="Cros-Aarteil S."/>
            <person name="Calhoun S."/>
            <person name="Haridas S."/>
            <person name="Kuo A."/>
            <person name="Mondo S."/>
            <person name="Pangilinan J."/>
            <person name="Riley R."/>
            <person name="LaButti K."/>
            <person name="Andreopoulos B."/>
            <person name="Lipzen A."/>
            <person name="Chen C."/>
            <person name="Yan M."/>
            <person name="Daum C."/>
            <person name="Ng V."/>
            <person name="Clum A."/>
            <person name="Steindorff A."/>
            <person name="Ohm R.A."/>
            <person name="Martin F."/>
            <person name="Silar P."/>
            <person name="Natvig D.O."/>
            <person name="Lalanne C."/>
            <person name="Gautier V."/>
            <person name="Ament-Velasquez S.L."/>
            <person name="Kruys A."/>
            <person name="Hutchinson M.I."/>
            <person name="Powell A.J."/>
            <person name="Barry K."/>
            <person name="Miller A.N."/>
            <person name="Grigoriev I.V."/>
            <person name="Debuchy R."/>
            <person name="Gladieux P."/>
            <person name="Hiltunen Thoren M."/>
            <person name="Johannesson H."/>
        </authorList>
    </citation>
    <scope>NUCLEOTIDE SEQUENCE</scope>
    <source>
        <strain evidence="2">CBS 958.72</strain>
    </source>
</reference>
<feature type="region of interest" description="Disordered" evidence="1">
    <location>
        <begin position="1"/>
        <end position="251"/>
    </location>
</feature>
<feature type="compositionally biased region" description="Basic and acidic residues" evidence="1">
    <location>
        <begin position="178"/>
        <end position="201"/>
    </location>
</feature>
<accession>A0AAE0NM70</accession>
<evidence type="ECO:0000256" key="1">
    <source>
        <dbReference type="SAM" id="MobiDB-lite"/>
    </source>
</evidence>
<feature type="region of interest" description="Disordered" evidence="1">
    <location>
        <begin position="300"/>
        <end position="334"/>
    </location>
</feature>
<evidence type="ECO:0000313" key="3">
    <source>
        <dbReference type="Proteomes" id="UP001287356"/>
    </source>
</evidence>
<reference evidence="2" key="2">
    <citation type="submission" date="2023-06" db="EMBL/GenBank/DDBJ databases">
        <authorList>
            <consortium name="Lawrence Berkeley National Laboratory"/>
            <person name="Haridas S."/>
            <person name="Hensen N."/>
            <person name="Bonometti L."/>
            <person name="Westerberg I."/>
            <person name="Brannstrom I.O."/>
            <person name="Guillou S."/>
            <person name="Cros-Aarteil S."/>
            <person name="Calhoun S."/>
            <person name="Kuo A."/>
            <person name="Mondo S."/>
            <person name="Pangilinan J."/>
            <person name="Riley R."/>
            <person name="Labutti K."/>
            <person name="Andreopoulos B."/>
            <person name="Lipzen A."/>
            <person name="Chen C."/>
            <person name="Yanf M."/>
            <person name="Daum C."/>
            <person name="Ng V."/>
            <person name="Clum A."/>
            <person name="Steindorff A."/>
            <person name="Ohm R."/>
            <person name="Martin F."/>
            <person name="Silar P."/>
            <person name="Natvig D."/>
            <person name="Lalanne C."/>
            <person name="Gautier V."/>
            <person name="Ament-Velasquez S.L."/>
            <person name="Kruys A."/>
            <person name="Hutchinson M.I."/>
            <person name="Powell A.J."/>
            <person name="Barry K."/>
            <person name="Miller A.N."/>
            <person name="Grigoriev I.V."/>
            <person name="Debuchy R."/>
            <person name="Gladieux P."/>
            <person name="Thoren M.H."/>
            <person name="Johannesson H."/>
        </authorList>
    </citation>
    <scope>NUCLEOTIDE SEQUENCE</scope>
    <source>
        <strain evidence="2">CBS 958.72</strain>
    </source>
</reference>
<dbReference type="EMBL" id="JAULSN010000001">
    <property type="protein sequence ID" value="KAK3384050.1"/>
    <property type="molecule type" value="Genomic_DNA"/>
</dbReference>
<evidence type="ECO:0000313" key="2">
    <source>
        <dbReference type="EMBL" id="KAK3384050.1"/>
    </source>
</evidence>
<dbReference type="AlphaFoldDB" id="A0AAE0NM70"/>